<organism evidence="1">
    <name type="scientific">marine sediment metagenome</name>
    <dbReference type="NCBI Taxonomy" id="412755"/>
    <lineage>
        <taxon>unclassified sequences</taxon>
        <taxon>metagenomes</taxon>
        <taxon>ecological metagenomes</taxon>
    </lineage>
</organism>
<feature type="non-terminal residue" evidence="1">
    <location>
        <position position="1"/>
    </location>
</feature>
<evidence type="ECO:0000313" key="1">
    <source>
        <dbReference type="EMBL" id="GAH54382.1"/>
    </source>
</evidence>
<proteinExistence type="predicted"/>
<gene>
    <name evidence="1" type="ORF">S03H2_28122</name>
</gene>
<dbReference type="EMBL" id="BARU01016939">
    <property type="protein sequence ID" value="GAH54382.1"/>
    <property type="molecule type" value="Genomic_DNA"/>
</dbReference>
<sequence>CDAKRILTLQTELEYWRYYEKVGGEYIIREGKFNFAGEVILERLYREGVGWLNPADVCSFYGPVTNATVGICDPKTGILNYDHYKEGGSWIFRGRVDDEV</sequence>
<dbReference type="AlphaFoldDB" id="X1GAX2"/>
<reference evidence="1" key="1">
    <citation type="journal article" date="2014" name="Front. Microbiol.">
        <title>High frequency of phylogenetically diverse reductive dehalogenase-homologous genes in deep subseafloor sedimentary metagenomes.</title>
        <authorList>
            <person name="Kawai M."/>
            <person name="Futagami T."/>
            <person name="Toyoda A."/>
            <person name="Takaki Y."/>
            <person name="Nishi S."/>
            <person name="Hori S."/>
            <person name="Arai W."/>
            <person name="Tsubouchi T."/>
            <person name="Morono Y."/>
            <person name="Uchiyama I."/>
            <person name="Ito T."/>
            <person name="Fujiyama A."/>
            <person name="Inagaki F."/>
            <person name="Takami H."/>
        </authorList>
    </citation>
    <scope>NUCLEOTIDE SEQUENCE</scope>
    <source>
        <strain evidence="1">Expedition CK06-06</strain>
    </source>
</reference>
<protein>
    <submittedName>
        <fullName evidence="1">Uncharacterized protein</fullName>
    </submittedName>
</protein>
<accession>X1GAX2</accession>
<comment type="caution">
    <text evidence="1">The sequence shown here is derived from an EMBL/GenBank/DDBJ whole genome shotgun (WGS) entry which is preliminary data.</text>
</comment>
<name>X1GAX2_9ZZZZ</name>